<dbReference type="AlphaFoldDB" id="A0A2P8FN23"/>
<sequence length="212" mass="23682">MKTLITTILLICSVAFTFAQNGDYSAQLEASVKKLDQARSVADFQALEKTFVQVGNAQKTEWLPYYYAAFCNAKAGFLLQDDGEKIEPYSVRGEAQIKKSESLAKGDSKVLAEIYVVQAMIYRTKVFISPMTMGRQFGPLSDQFLKKAQKLDAVNPRAIYLEAWTKYYTPKLWGGDKDLAKELAGKAIQKLPATAFSVMPHWGKTESEALLK</sequence>
<reference evidence="2 3" key="1">
    <citation type="submission" date="2018-03" db="EMBL/GenBank/DDBJ databases">
        <title>Genomic Encyclopedia of Archaeal and Bacterial Type Strains, Phase II (KMG-II): from individual species to whole genera.</title>
        <authorList>
            <person name="Goeker M."/>
        </authorList>
    </citation>
    <scope>NUCLEOTIDE SEQUENCE [LARGE SCALE GENOMIC DNA]</scope>
    <source>
        <strain evidence="2 3">DSM 29057</strain>
    </source>
</reference>
<dbReference type="OrthoDB" id="1150971at2"/>
<organism evidence="2 3">
    <name type="scientific">Dyadobacter jiangsuensis</name>
    <dbReference type="NCBI Taxonomy" id="1591085"/>
    <lineage>
        <taxon>Bacteria</taxon>
        <taxon>Pseudomonadati</taxon>
        <taxon>Bacteroidota</taxon>
        <taxon>Cytophagia</taxon>
        <taxon>Cytophagales</taxon>
        <taxon>Spirosomataceae</taxon>
        <taxon>Dyadobacter</taxon>
    </lineage>
</organism>
<gene>
    <name evidence="2" type="ORF">CLV60_11715</name>
</gene>
<keyword evidence="1" id="KW-0732">Signal</keyword>
<dbReference type="Proteomes" id="UP000241964">
    <property type="component" value="Unassembled WGS sequence"/>
</dbReference>
<comment type="caution">
    <text evidence="2">The sequence shown here is derived from an EMBL/GenBank/DDBJ whole genome shotgun (WGS) entry which is preliminary data.</text>
</comment>
<dbReference type="RefSeq" id="WP_106598780.1">
    <property type="nucleotide sequence ID" value="NZ_PYAS01000017.1"/>
</dbReference>
<accession>A0A2P8FN23</accession>
<feature type="chain" id="PRO_5015173912" evidence="1">
    <location>
        <begin position="20"/>
        <end position="212"/>
    </location>
</feature>
<keyword evidence="3" id="KW-1185">Reference proteome</keyword>
<name>A0A2P8FN23_9BACT</name>
<feature type="signal peptide" evidence="1">
    <location>
        <begin position="1"/>
        <end position="19"/>
    </location>
</feature>
<protein>
    <submittedName>
        <fullName evidence="2">Uncharacterized protein</fullName>
    </submittedName>
</protein>
<dbReference type="EMBL" id="PYAS01000017">
    <property type="protein sequence ID" value="PSL23138.1"/>
    <property type="molecule type" value="Genomic_DNA"/>
</dbReference>
<evidence type="ECO:0000313" key="3">
    <source>
        <dbReference type="Proteomes" id="UP000241964"/>
    </source>
</evidence>
<proteinExistence type="predicted"/>
<evidence type="ECO:0000313" key="2">
    <source>
        <dbReference type="EMBL" id="PSL23138.1"/>
    </source>
</evidence>
<evidence type="ECO:0000256" key="1">
    <source>
        <dbReference type="SAM" id="SignalP"/>
    </source>
</evidence>